<dbReference type="GeneID" id="111293360"/>
<dbReference type="OrthoDB" id="1734132at2759"/>
<dbReference type="Proteomes" id="UP000515121">
    <property type="component" value="Unplaced"/>
</dbReference>
<accession>A0A6P5YNI2</accession>
<evidence type="ECO:0000313" key="2">
    <source>
        <dbReference type="RefSeq" id="XP_022741850.1"/>
    </source>
</evidence>
<dbReference type="KEGG" id="dzi:111293360"/>
<evidence type="ECO:0000313" key="1">
    <source>
        <dbReference type="Proteomes" id="UP000515121"/>
    </source>
</evidence>
<protein>
    <submittedName>
        <fullName evidence="2">Uncharacterized protein LOC111293360</fullName>
    </submittedName>
</protein>
<proteinExistence type="predicted"/>
<reference evidence="2" key="1">
    <citation type="submission" date="2025-08" db="UniProtKB">
        <authorList>
            <consortium name="RefSeq"/>
        </authorList>
    </citation>
    <scope>IDENTIFICATION</scope>
    <source>
        <tissue evidence="2">Fruit stalk</tissue>
    </source>
</reference>
<dbReference type="RefSeq" id="XP_022741850.1">
    <property type="nucleotide sequence ID" value="XM_022886115.1"/>
</dbReference>
<name>A0A6P5YNI2_DURZI</name>
<organism evidence="1 2">
    <name type="scientific">Durio zibethinus</name>
    <name type="common">Durian</name>
    <dbReference type="NCBI Taxonomy" id="66656"/>
    <lineage>
        <taxon>Eukaryota</taxon>
        <taxon>Viridiplantae</taxon>
        <taxon>Streptophyta</taxon>
        <taxon>Embryophyta</taxon>
        <taxon>Tracheophyta</taxon>
        <taxon>Spermatophyta</taxon>
        <taxon>Magnoliopsida</taxon>
        <taxon>eudicotyledons</taxon>
        <taxon>Gunneridae</taxon>
        <taxon>Pentapetalae</taxon>
        <taxon>rosids</taxon>
        <taxon>malvids</taxon>
        <taxon>Malvales</taxon>
        <taxon>Malvaceae</taxon>
        <taxon>Helicteroideae</taxon>
        <taxon>Durio</taxon>
    </lineage>
</organism>
<sequence>MKDKINQDYKGGVTKDYLLRQGEGSNGIHWTKWKNMCISKSRVRMGFRDVELFNKAMLGKQGWRLLTQTESLIHQVLKAKYFPDCSFMETQLGNNPSYTWKRTWEVHDILEKSVRERVGNGQSIQI</sequence>
<keyword evidence="1" id="KW-1185">Reference proteome</keyword>
<gene>
    <name evidence="2" type="primary">LOC111293360</name>
</gene>
<dbReference type="AlphaFoldDB" id="A0A6P5YNI2"/>